<name>A0A6L5YRG5_9FIRM</name>
<dbReference type="RefSeq" id="WP_154429988.1">
    <property type="nucleotide sequence ID" value="NZ_VUNI01000012.1"/>
</dbReference>
<evidence type="ECO:0000256" key="5">
    <source>
        <dbReference type="ARBA" id="ARBA00022679"/>
    </source>
</evidence>
<dbReference type="AlphaFoldDB" id="A0A6L5YRG5"/>
<feature type="domain" description="Chorismate-utilising enzyme C-terminal" evidence="11">
    <location>
        <begin position="197"/>
        <end position="450"/>
    </location>
</feature>
<evidence type="ECO:0000256" key="2">
    <source>
        <dbReference type="ARBA" id="ARBA00011575"/>
    </source>
</evidence>
<dbReference type="EC" id="2.6.1.85" evidence="3"/>
<protein>
    <recommendedName>
        <fullName evidence="4">Anthranilate synthase component 1</fullName>
        <ecNumber evidence="3">2.6.1.85</ecNumber>
    </recommendedName>
</protein>
<dbReference type="GO" id="GO:0000162">
    <property type="term" value="P:L-tryptophan biosynthetic process"/>
    <property type="evidence" value="ECO:0007669"/>
    <property type="project" value="TreeGrafter"/>
</dbReference>
<dbReference type="PRINTS" id="PR00095">
    <property type="entry name" value="ANTSNTHASEI"/>
</dbReference>
<gene>
    <name evidence="13" type="primary">pabB</name>
    <name evidence="13" type="ORF">FYJ75_08325</name>
</gene>
<evidence type="ECO:0000256" key="8">
    <source>
        <dbReference type="ARBA" id="ARBA00023239"/>
    </source>
</evidence>
<comment type="cofactor">
    <cofactor evidence="1">
        <name>Mg(2+)</name>
        <dbReference type="ChEBI" id="CHEBI:18420"/>
    </cofactor>
</comment>
<keyword evidence="7" id="KW-0460">Magnesium</keyword>
<sequence>MHKKKRILKKLNSPLSLFHIYTILHDLEPDCAFLDSSLQNDLGTYSIIGFRPYLTLKKERDIFTVNHVVQTDTTFEEYTKNYLQSHPDTNDTALPIVSGAIGYFSYDYGRIRHKIASSDQELLSIPEAILTFYDAFLIEDHQAKEISLCANGMTQNADTLIQEIETILSNHMSSTPDAPDTPVTSVPACCIHSDFTEDAYKNAIKRLQTYMTDGDIYVANMTQQFTIQSCRKPFEVFARLRKENPSPFGAYLDYPDFQIICASPERFLKMQKGHITTRPIKGTCPRGTTPEEDEMLYQKLLHSNKDKSELLMIVDLERNDLNRVCKPQSVQVTELFTVEAYATVFHLVSNIEGDLREDKNVMDLLESVFPGGSITGAPKQRAMEIIDELELCKRNLYTGSLGYLTLDGDCDFNIVIRTAVHQNGSYYLGVGGGITVESDPQAEYEETLLKAKAILNVL</sequence>
<dbReference type="SUPFAM" id="SSF56322">
    <property type="entry name" value="ADC synthase"/>
    <property type="match status" value="1"/>
</dbReference>
<comment type="caution">
    <text evidence="13">The sequence shown here is derived from an EMBL/GenBank/DDBJ whole genome shotgun (WGS) entry which is preliminary data.</text>
</comment>
<dbReference type="EMBL" id="VUNI01000012">
    <property type="protein sequence ID" value="MST75030.1"/>
    <property type="molecule type" value="Genomic_DNA"/>
</dbReference>
<keyword evidence="13" id="KW-0032">Aminotransferase</keyword>
<dbReference type="GO" id="GO:0046820">
    <property type="term" value="F:4-amino-4-deoxychorismate synthase activity"/>
    <property type="evidence" value="ECO:0007669"/>
    <property type="project" value="UniProtKB-EC"/>
</dbReference>
<evidence type="ECO:0000313" key="13">
    <source>
        <dbReference type="EMBL" id="MST75030.1"/>
    </source>
</evidence>
<dbReference type="InterPro" id="IPR019999">
    <property type="entry name" value="Anth_synth_I-like"/>
</dbReference>
<dbReference type="InterPro" id="IPR006805">
    <property type="entry name" value="Anth_synth_I_N"/>
</dbReference>
<evidence type="ECO:0000256" key="7">
    <source>
        <dbReference type="ARBA" id="ARBA00022842"/>
    </source>
</evidence>
<dbReference type="InterPro" id="IPR015890">
    <property type="entry name" value="Chorismate_C"/>
</dbReference>
<evidence type="ECO:0000256" key="10">
    <source>
        <dbReference type="ARBA" id="ARBA00047683"/>
    </source>
</evidence>
<dbReference type="PANTHER" id="PTHR11236">
    <property type="entry name" value="AMINOBENZOATE/ANTHRANILATE SYNTHASE"/>
    <property type="match status" value="1"/>
</dbReference>
<comment type="subunit">
    <text evidence="2">Heterotetramer consisting of two non-identical subunits: a beta subunit (TrpG) and a large alpha subunit (TrpE).</text>
</comment>
<comment type="function">
    <text evidence="9">Part of a heterotetrameric complex that catalyzes the two-step biosynthesis of anthranilate, an intermediate in the biosynthesis of L-tryptophan. In the first step, the glutamine-binding beta subunit (TrpG) of anthranilate synthase (AS) provides the glutamine amidotransferase activity which generates ammonia as a substrate that, along with chorismate, is used in the second step, catalyzed by the large alpha subunit of AS (TrpE) to produce anthranilate. In the absence of TrpG, TrpE can synthesize anthranilate directly from chorismate and high concentrations of ammonia.</text>
</comment>
<evidence type="ECO:0000256" key="6">
    <source>
        <dbReference type="ARBA" id="ARBA00022723"/>
    </source>
</evidence>
<dbReference type="InterPro" id="IPR005801">
    <property type="entry name" value="ADC_synthase"/>
</dbReference>
<dbReference type="GO" id="GO:0009396">
    <property type="term" value="P:folic acid-containing compound biosynthetic process"/>
    <property type="evidence" value="ECO:0007669"/>
    <property type="project" value="InterPro"/>
</dbReference>
<keyword evidence="5 13" id="KW-0808">Transferase</keyword>
<proteinExistence type="predicted"/>
<evidence type="ECO:0000256" key="9">
    <source>
        <dbReference type="ARBA" id="ARBA00025634"/>
    </source>
</evidence>
<evidence type="ECO:0000256" key="4">
    <source>
        <dbReference type="ARBA" id="ARBA00020653"/>
    </source>
</evidence>
<accession>A0A6L5YRG5</accession>
<evidence type="ECO:0000259" key="12">
    <source>
        <dbReference type="Pfam" id="PF04715"/>
    </source>
</evidence>
<dbReference type="Proteomes" id="UP000474024">
    <property type="component" value="Unassembled WGS sequence"/>
</dbReference>
<keyword evidence="6" id="KW-0479">Metal-binding</keyword>
<reference evidence="13 14" key="1">
    <citation type="submission" date="2019-08" db="EMBL/GenBank/DDBJ databases">
        <title>In-depth cultivation of the pig gut microbiome towards novel bacterial diversity and tailored functional studies.</title>
        <authorList>
            <person name="Wylensek D."/>
            <person name="Hitch T.C.A."/>
            <person name="Clavel T."/>
        </authorList>
    </citation>
    <scope>NUCLEOTIDE SEQUENCE [LARGE SCALE GENOMIC DNA]</scope>
    <source>
        <strain evidence="13 14">MUC/MUC-530-WT-4D</strain>
    </source>
</reference>
<evidence type="ECO:0000313" key="14">
    <source>
        <dbReference type="Proteomes" id="UP000474024"/>
    </source>
</evidence>
<comment type="catalytic activity">
    <reaction evidence="10">
        <text>chorismate + L-glutamine = anthranilate + pyruvate + L-glutamate + H(+)</text>
        <dbReference type="Rhea" id="RHEA:21732"/>
        <dbReference type="ChEBI" id="CHEBI:15361"/>
        <dbReference type="ChEBI" id="CHEBI:15378"/>
        <dbReference type="ChEBI" id="CHEBI:16567"/>
        <dbReference type="ChEBI" id="CHEBI:29748"/>
        <dbReference type="ChEBI" id="CHEBI:29985"/>
        <dbReference type="ChEBI" id="CHEBI:58359"/>
        <dbReference type="EC" id="4.1.3.27"/>
    </reaction>
</comment>
<dbReference type="Pfam" id="PF04715">
    <property type="entry name" value="Anth_synt_I_N"/>
    <property type="match status" value="1"/>
</dbReference>
<dbReference type="GO" id="GO:0004049">
    <property type="term" value="F:anthranilate synthase activity"/>
    <property type="evidence" value="ECO:0007669"/>
    <property type="project" value="UniProtKB-EC"/>
</dbReference>
<evidence type="ECO:0000256" key="3">
    <source>
        <dbReference type="ARBA" id="ARBA00013139"/>
    </source>
</evidence>
<keyword evidence="8" id="KW-0456">Lyase</keyword>
<dbReference type="Pfam" id="PF00425">
    <property type="entry name" value="Chorismate_bind"/>
    <property type="match status" value="1"/>
</dbReference>
<dbReference type="NCBIfam" id="TIGR00553">
    <property type="entry name" value="pabB"/>
    <property type="match status" value="1"/>
</dbReference>
<evidence type="ECO:0000256" key="1">
    <source>
        <dbReference type="ARBA" id="ARBA00001946"/>
    </source>
</evidence>
<organism evidence="13 14">
    <name type="scientific">Roseburia porci</name>
    <dbReference type="NCBI Taxonomy" id="2605790"/>
    <lineage>
        <taxon>Bacteria</taxon>
        <taxon>Bacillati</taxon>
        <taxon>Bacillota</taxon>
        <taxon>Clostridia</taxon>
        <taxon>Lachnospirales</taxon>
        <taxon>Lachnospiraceae</taxon>
        <taxon>Roseburia</taxon>
    </lineage>
</organism>
<evidence type="ECO:0000259" key="11">
    <source>
        <dbReference type="Pfam" id="PF00425"/>
    </source>
</evidence>
<dbReference type="InterPro" id="IPR005802">
    <property type="entry name" value="ADC_synth_comp_1"/>
</dbReference>
<dbReference type="GO" id="GO:0046872">
    <property type="term" value="F:metal ion binding"/>
    <property type="evidence" value="ECO:0007669"/>
    <property type="project" value="UniProtKB-KW"/>
</dbReference>
<keyword evidence="14" id="KW-1185">Reference proteome</keyword>
<feature type="domain" description="Anthranilate synthase component I N-terminal" evidence="12">
    <location>
        <begin position="19"/>
        <end position="146"/>
    </location>
</feature>
<dbReference type="Gene3D" id="3.60.120.10">
    <property type="entry name" value="Anthranilate synthase"/>
    <property type="match status" value="1"/>
</dbReference>
<dbReference type="PANTHER" id="PTHR11236:SF48">
    <property type="entry name" value="ISOCHORISMATE SYNTHASE MENF"/>
    <property type="match status" value="1"/>
</dbReference>